<sequence>MGIILLNNAIRKTLIKKEHQCHSKLKVGPLVNFKTSKFHSFKTSKFQNGYEKFVLYDNWQIIKFKMDKILLQNKEENV</sequence>
<accession>A0A1A8VV69</accession>
<name>A0A1A8VV69_PLAOA</name>
<organism evidence="1 2">
    <name type="scientific">Plasmodium ovale curtisi</name>
    <dbReference type="NCBI Taxonomy" id="864141"/>
    <lineage>
        <taxon>Eukaryota</taxon>
        <taxon>Sar</taxon>
        <taxon>Alveolata</taxon>
        <taxon>Apicomplexa</taxon>
        <taxon>Aconoidasida</taxon>
        <taxon>Haemosporida</taxon>
        <taxon>Plasmodiidae</taxon>
        <taxon>Plasmodium</taxon>
        <taxon>Plasmodium (Plasmodium)</taxon>
    </lineage>
</organism>
<dbReference type="Proteomes" id="UP000078560">
    <property type="component" value="Unassembled WGS sequence"/>
</dbReference>
<gene>
    <name evidence="1" type="ORF">POVCU2_0016710</name>
</gene>
<protein>
    <submittedName>
        <fullName evidence="1">Uncharacterized protein</fullName>
    </submittedName>
</protein>
<dbReference type="AlphaFoldDB" id="A0A1A8VV69"/>
<reference evidence="2" key="1">
    <citation type="submission" date="2016-05" db="EMBL/GenBank/DDBJ databases">
        <authorList>
            <person name="Naeem Raeece"/>
        </authorList>
    </citation>
    <scope>NUCLEOTIDE SEQUENCE [LARGE SCALE GENOMIC DNA]</scope>
</reference>
<dbReference type="EMBL" id="FLQU01000223">
    <property type="protein sequence ID" value="SBS82725.1"/>
    <property type="molecule type" value="Genomic_DNA"/>
</dbReference>
<proteinExistence type="predicted"/>
<evidence type="ECO:0000313" key="2">
    <source>
        <dbReference type="Proteomes" id="UP000078560"/>
    </source>
</evidence>
<evidence type="ECO:0000313" key="1">
    <source>
        <dbReference type="EMBL" id="SBS82725.1"/>
    </source>
</evidence>